<proteinExistence type="predicted"/>
<keyword evidence="1" id="KW-0812">Transmembrane</keyword>
<name>A0A2S8GBF9_9BACT</name>
<protein>
    <recommendedName>
        <fullName evidence="4">Transmembrane protein</fullName>
    </recommendedName>
</protein>
<dbReference type="AlphaFoldDB" id="A0A2S8GBF9"/>
<evidence type="ECO:0000313" key="2">
    <source>
        <dbReference type="EMBL" id="PQO41792.1"/>
    </source>
</evidence>
<organism evidence="2 3">
    <name type="scientific">Blastopirellula marina</name>
    <dbReference type="NCBI Taxonomy" id="124"/>
    <lineage>
        <taxon>Bacteria</taxon>
        <taxon>Pseudomonadati</taxon>
        <taxon>Planctomycetota</taxon>
        <taxon>Planctomycetia</taxon>
        <taxon>Pirellulales</taxon>
        <taxon>Pirellulaceae</taxon>
        <taxon>Blastopirellula</taxon>
    </lineage>
</organism>
<evidence type="ECO:0000313" key="3">
    <source>
        <dbReference type="Proteomes" id="UP000240009"/>
    </source>
</evidence>
<gene>
    <name evidence="2" type="ORF">C5Y96_00005</name>
</gene>
<evidence type="ECO:0000256" key="1">
    <source>
        <dbReference type="SAM" id="Phobius"/>
    </source>
</evidence>
<reference evidence="2 3" key="1">
    <citation type="submission" date="2018-02" db="EMBL/GenBank/DDBJ databases">
        <title>Comparative genomes isolates from brazilian mangrove.</title>
        <authorList>
            <person name="Araujo J.E."/>
            <person name="Taketani R.G."/>
            <person name="Silva M.C.P."/>
            <person name="Loureco M.V."/>
            <person name="Andreote F.D."/>
        </authorList>
    </citation>
    <scope>NUCLEOTIDE SEQUENCE [LARGE SCALE GENOMIC DNA]</scope>
    <source>
        <strain evidence="2 3">HEX-2 MGV</strain>
    </source>
</reference>
<feature type="transmembrane region" description="Helical" evidence="1">
    <location>
        <begin position="150"/>
        <end position="170"/>
    </location>
</feature>
<sequence>MQMSLPHDDDYQEDHKYLPGTPTEDVFQKTLHSVPRNIEQMFQYQNLPVVYAECVTQPLTSLEIDPQTVRSFVGVKNAESRVIQHAFATLDSDASRAHKRTTAEQGVRVIQQRLHHAEKDRQREEEVRNHRPRVEEVLSTQMELIWDLTVIPKVAKIAGWAGVFALSFLGEIKNATFLAMSSGFGFEEDWLGAFCFVLPTVLGAFTVLKYLERNLTERGRQKYIIAMNRVALPLCLVTMVLFAWSLGASHSEVDLFAAEEAADWTPPLHWLFGASMMLLALMTAMSASLLNASVVSLYRTTTRPIVLYSDTTNEMARLDANIATLSFLQSKLQAVVTQLDKERQAFAMTYLAELKRQHAALAAKQAHLGTDPLNS</sequence>
<dbReference type="Proteomes" id="UP000240009">
    <property type="component" value="Unassembled WGS sequence"/>
</dbReference>
<comment type="caution">
    <text evidence="2">The sequence shown here is derived from an EMBL/GenBank/DDBJ whole genome shotgun (WGS) entry which is preliminary data.</text>
</comment>
<dbReference type="EMBL" id="PUIA01000001">
    <property type="protein sequence ID" value="PQO41792.1"/>
    <property type="molecule type" value="Genomic_DNA"/>
</dbReference>
<feature type="transmembrane region" description="Helical" evidence="1">
    <location>
        <begin position="190"/>
        <end position="211"/>
    </location>
</feature>
<feature type="transmembrane region" description="Helical" evidence="1">
    <location>
        <begin position="223"/>
        <end position="247"/>
    </location>
</feature>
<evidence type="ECO:0008006" key="4">
    <source>
        <dbReference type="Google" id="ProtNLM"/>
    </source>
</evidence>
<feature type="transmembrane region" description="Helical" evidence="1">
    <location>
        <begin position="267"/>
        <end position="290"/>
    </location>
</feature>
<keyword evidence="1" id="KW-1133">Transmembrane helix</keyword>
<keyword evidence="1" id="KW-0472">Membrane</keyword>
<accession>A0A2S8GBF9</accession>